<dbReference type="PANTHER" id="PTHR43033">
    <property type="entry name" value="TRNA(ILE)-LYSIDINE SYNTHASE-RELATED"/>
    <property type="match status" value="1"/>
</dbReference>
<organism evidence="8 9">
    <name type="scientific">Exophiala bonariae</name>
    <dbReference type="NCBI Taxonomy" id="1690606"/>
    <lineage>
        <taxon>Eukaryota</taxon>
        <taxon>Fungi</taxon>
        <taxon>Dikarya</taxon>
        <taxon>Ascomycota</taxon>
        <taxon>Pezizomycotina</taxon>
        <taxon>Eurotiomycetes</taxon>
        <taxon>Chaetothyriomycetidae</taxon>
        <taxon>Chaetothyriales</taxon>
        <taxon>Herpotrichiellaceae</taxon>
        <taxon>Exophiala</taxon>
    </lineage>
</organism>
<dbReference type="RefSeq" id="XP_064709683.1">
    <property type="nucleotide sequence ID" value="XM_064853284.1"/>
</dbReference>
<dbReference type="InterPro" id="IPR011063">
    <property type="entry name" value="TilS/TtcA_N"/>
</dbReference>
<keyword evidence="4" id="KW-0547">Nucleotide-binding</keyword>
<evidence type="ECO:0000313" key="8">
    <source>
        <dbReference type="EMBL" id="KAK5059862.1"/>
    </source>
</evidence>
<comment type="catalytic activity">
    <reaction evidence="6">
        <text>cytidine(34) in tRNA(Ile2) + L-lysine + ATP = lysidine(34) in tRNA(Ile2) + AMP + diphosphate + H(+)</text>
        <dbReference type="Rhea" id="RHEA:43744"/>
        <dbReference type="Rhea" id="RHEA-COMP:10625"/>
        <dbReference type="Rhea" id="RHEA-COMP:10670"/>
        <dbReference type="ChEBI" id="CHEBI:15378"/>
        <dbReference type="ChEBI" id="CHEBI:30616"/>
        <dbReference type="ChEBI" id="CHEBI:32551"/>
        <dbReference type="ChEBI" id="CHEBI:33019"/>
        <dbReference type="ChEBI" id="CHEBI:82748"/>
        <dbReference type="ChEBI" id="CHEBI:83665"/>
        <dbReference type="ChEBI" id="CHEBI:456215"/>
        <dbReference type="EC" id="6.3.4.19"/>
    </reaction>
</comment>
<dbReference type="SUPFAM" id="SSF52402">
    <property type="entry name" value="Adenine nucleotide alpha hydrolases-like"/>
    <property type="match status" value="1"/>
</dbReference>
<dbReference type="Gene3D" id="3.40.50.620">
    <property type="entry name" value="HUPs"/>
    <property type="match status" value="1"/>
</dbReference>
<proteinExistence type="inferred from homology"/>
<dbReference type="AlphaFoldDB" id="A0AAV9NKR5"/>
<evidence type="ECO:0000256" key="2">
    <source>
        <dbReference type="ARBA" id="ARBA00022598"/>
    </source>
</evidence>
<evidence type="ECO:0000256" key="5">
    <source>
        <dbReference type="ARBA" id="ARBA00022840"/>
    </source>
</evidence>
<dbReference type="EMBL" id="JAVRRD010000004">
    <property type="protein sequence ID" value="KAK5059862.1"/>
    <property type="molecule type" value="Genomic_DNA"/>
</dbReference>
<accession>A0AAV9NKR5</accession>
<dbReference type="GO" id="GO:0008033">
    <property type="term" value="P:tRNA processing"/>
    <property type="evidence" value="ECO:0007669"/>
    <property type="project" value="UniProtKB-KW"/>
</dbReference>
<dbReference type="GO" id="GO:0005524">
    <property type="term" value="F:ATP binding"/>
    <property type="evidence" value="ECO:0007669"/>
    <property type="project" value="UniProtKB-KW"/>
</dbReference>
<dbReference type="InterPro" id="IPR014729">
    <property type="entry name" value="Rossmann-like_a/b/a_fold"/>
</dbReference>
<evidence type="ECO:0000256" key="6">
    <source>
        <dbReference type="ARBA" id="ARBA00048539"/>
    </source>
</evidence>
<dbReference type="GeneID" id="89977903"/>
<feature type="domain" description="tRNA(Ile)-lysidine/2-thiocytidine synthase N-terminal" evidence="7">
    <location>
        <begin position="36"/>
        <end position="273"/>
    </location>
</feature>
<evidence type="ECO:0000256" key="3">
    <source>
        <dbReference type="ARBA" id="ARBA00022694"/>
    </source>
</evidence>
<gene>
    <name evidence="8" type="ORF">LTR84_009745</name>
</gene>
<evidence type="ECO:0000256" key="1">
    <source>
        <dbReference type="ARBA" id="ARBA00013267"/>
    </source>
</evidence>
<keyword evidence="5" id="KW-0067">ATP-binding</keyword>
<keyword evidence="9" id="KW-1185">Reference proteome</keyword>
<dbReference type="CDD" id="cd01992">
    <property type="entry name" value="TilS_N"/>
    <property type="match status" value="1"/>
</dbReference>
<comment type="caution">
    <text evidence="8">The sequence shown here is derived from an EMBL/GenBank/DDBJ whole genome shotgun (WGS) entry which is preliminary data.</text>
</comment>
<dbReference type="Proteomes" id="UP001358417">
    <property type="component" value="Unassembled WGS sequence"/>
</dbReference>
<dbReference type="PANTHER" id="PTHR43033:SF1">
    <property type="entry name" value="TRNA(ILE)-LYSIDINE SYNTHASE-RELATED"/>
    <property type="match status" value="1"/>
</dbReference>
<reference evidence="8 9" key="1">
    <citation type="submission" date="2023-08" db="EMBL/GenBank/DDBJ databases">
        <title>Black Yeasts Isolated from many extreme environments.</title>
        <authorList>
            <person name="Coleine C."/>
            <person name="Stajich J.E."/>
            <person name="Selbmann L."/>
        </authorList>
    </citation>
    <scope>NUCLEOTIDE SEQUENCE [LARGE SCALE GENOMIC DNA]</scope>
    <source>
        <strain evidence="8 9">CCFEE 5792</strain>
    </source>
</reference>
<keyword evidence="3" id="KW-0819">tRNA processing</keyword>
<dbReference type="HAMAP" id="MF_01161">
    <property type="entry name" value="tRNA_Ile_lys_synt"/>
    <property type="match status" value="1"/>
</dbReference>
<protein>
    <recommendedName>
        <fullName evidence="1">tRNA(Ile)-lysidine synthetase</fullName>
        <ecNumber evidence="1">6.3.4.19</ecNumber>
    </recommendedName>
</protein>
<evidence type="ECO:0000313" key="9">
    <source>
        <dbReference type="Proteomes" id="UP001358417"/>
    </source>
</evidence>
<keyword evidence="2" id="KW-0436">Ligase</keyword>
<name>A0AAV9NKR5_9EURO</name>
<dbReference type="InterPro" id="IPR012795">
    <property type="entry name" value="tRNA_Ile_lys_synt_N"/>
</dbReference>
<dbReference type="NCBIfam" id="TIGR02432">
    <property type="entry name" value="lysidine_TilS_N"/>
    <property type="match status" value="1"/>
</dbReference>
<sequence>MATRQSAVRATDLLAGISELWKSGLQKEASAGPARIGVCVSGGPDSMALAYLLNQIPQIEPDLRIKPVALIVNHNARPGSALEAESVARRLEKHNIESHVLDMRWATELEPLKSTRFEMVARSNRYQLIAQAALQGHIRHLFLGHHLDDQVETVMMRLIRNTNTSFLGFRGMAERSNIPCCENIRGAHESVEFRTAEQYVSHNLQSRLAKWSKGVNNGRPVGVSDAQGLQLHRPLLQFSKSQLIKTCLEHEIEYVTDKTNFDPTLTMRNAVRHMRATHKLPRALQPASVLHLMTTAQQSSQSLKNRGEALLSHVQVVEFDLRMGSMKIKLSQDFGSRCKTDTEAAAYALSRLMSVISPQDGEARVTLAPEARVEEFIKSLLSNNKTATHQIDQTSMQRMMDKPYLQPGESLWKLYRPPMRPSERMAATMMFELSSKEPADAKAGVWSEWKLWDHRYWIRVKAQSAEQISSITIRDLCLDEDRGKLRDGLPENNKFWQEYKELALGKMKWPIPVLTWKENIAVFPTLNVRVPERKPAVYKPQQPENSYPILEWEICYRSLDQSFIQDQKDNIVWKNV</sequence>
<evidence type="ECO:0000259" key="7">
    <source>
        <dbReference type="Pfam" id="PF01171"/>
    </source>
</evidence>
<dbReference type="Pfam" id="PF01171">
    <property type="entry name" value="ATP_bind_3"/>
    <property type="match status" value="1"/>
</dbReference>
<evidence type="ECO:0000256" key="4">
    <source>
        <dbReference type="ARBA" id="ARBA00022741"/>
    </source>
</evidence>
<dbReference type="InterPro" id="IPR012094">
    <property type="entry name" value="tRNA_Ile_lys_synt"/>
</dbReference>
<dbReference type="EC" id="6.3.4.19" evidence="1"/>
<dbReference type="GO" id="GO:0032267">
    <property type="term" value="F:tRNA(Ile)-lysidine synthase activity"/>
    <property type="evidence" value="ECO:0007669"/>
    <property type="project" value="UniProtKB-EC"/>
</dbReference>